<feature type="compositionally biased region" description="Polar residues" evidence="1">
    <location>
        <begin position="726"/>
        <end position="735"/>
    </location>
</feature>
<evidence type="ECO:0000313" key="2">
    <source>
        <dbReference type="EMBL" id="ANQ09328.1"/>
    </source>
</evidence>
<dbReference type="GeneID" id="30909961"/>
<organism evidence="2 3">
    <name type="scientific">Plasmodium coatneyi</name>
    <dbReference type="NCBI Taxonomy" id="208452"/>
    <lineage>
        <taxon>Eukaryota</taxon>
        <taxon>Sar</taxon>
        <taxon>Alveolata</taxon>
        <taxon>Apicomplexa</taxon>
        <taxon>Aconoidasida</taxon>
        <taxon>Haemosporida</taxon>
        <taxon>Plasmodiidae</taxon>
        <taxon>Plasmodium</taxon>
    </lineage>
</organism>
<accession>A0A1B1E2S9</accession>
<evidence type="ECO:0000256" key="1">
    <source>
        <dbReference type="SAM" id="MobiDB-lite"/>
    </source>
</evidence>
<dbReference type="RefSeq" id="XP_019916023.1">
    <property type="nucleotide sequence ID" value="XM_020060025.1"/>
</dbReference>
<dbReference type="KEGG" id="pcot:PCOAH_00032300"/>
<proteinExistence type="predicted"/>
<dbReference type="VEuPathDB" id="PlasmoDB:PCOAH_00032300"/>
<dbReference type="OrthoDB" id="378649at2759"/>
<dbReference type="Proteomes" id="UP000092716">
    <property type="component" value="Chromosome 11"/>
</dbReference>
<name>A0A1B1E2S9_9APIC</name>
<feature type="region of interest" description="Disordered" evidence="1">
    <location>
        <begin position="670"/>
        <end position="735"/>
    </location>
</feature>
<dbReference type="EMBL" id="CP016249">
    <property type="protein sequence ID" value="ANQ09328.1"/>
    <property type="molecule type" value="Genomic_DNA"/>
</dbReference>
<evidence type="ECO:0000313" key="3">
    <source>
        <dbReference type="Proteomes" id="UP000092716"/>
    </source>
</evidence>
<feature type="compositionally biased region" description="Basic and acidic residues" evidence="1">
    <location>
        <begin position="670"/>
        <end position="692"/>
    </location>
</feature>
<sequence>MLDIPDEQSALQIKFLKALDLFCIFKFIITNDVKIHERETYDLLKSILNSYSRINIKNPSRKIFSEGEKIYKKYFCNNGEETSTSACAGCEAKLAPDSENAQQNGPTAQNSNTYEGINNYGEIFTNDSLFSKHLSNKQIFQFFKFPKSKKVGDYVNKCCVDELINEPLNINVGFVKFDQKKGRKKKRKRPKKGTVNIPTNLCKYSSDSGIHNSRLKNSCSCFYESKENSKIFTNNFKKVINEADLSVSDSSELFTNLKNPFVKGPASRCFGLNNPNCSNSEDESDYNYYSENTNREDAGKAPHKNKNFKLRNQYLSVKLSLYNSRLCNNGGKASPGGATDSGVSNTENAVKLVNHPNYHSHANSANGAMHGNTAIHANRANHFYDETSMCFNHFYEIHNILNRDPNGLRKIKIMIKKDIGTISISPFYVNFDWTRIFKKVCTAFNFTSFNYKNQGIYQIINSCFTTPESREILKHIFLDDLYEQQEIFDNEMNGKKNAKKKYLLKMKNKEHVLEILDDEKRINVLYFINRFLYSQKTPLSNLFASHCVERGGNSGEDASSERFIRLSESAHPSPPLQASPSCAPDEDPPFDELTIDYLLFLMIFEKKIDEKFHKYLLHKIDSCRDYLTDEGHDKTASIVSSFDSQANCNASHNKVRKVECSSFHLDEQVETKQVKETDSSDARKSRLEEFKQGETSSGTFGVSPIVQNGDLAGGDKMEAALPSGERNPSSNVNGELTSVGSFTSLTSFTSFGTQATIITQDSISTQSPTSTNATVCRQDTLTSNNANTQTTNGIQEEAITASPPSNVAYIQSEWKECQDKTKVIEKTNEEVNGCTKGATTDGYKEMENGIKNYEQNYFEQLKKTDLPPDVESKYNSKAKYASEVQNEVTLLKCIRPFPTVYWLINKNMCGYISHLEKMNIIKNIEFFVNCKKEEFRLLRYYLIYDHLKYITIRLRHIHKRILRFFYDIFLNSLNFKKQFTQDQNNHCMSSIYANSFDFSPHVLSKLIHTYQIDSQVVNEILRKINTLRVKGIGGISNFLTVKCIHLYFASHLSYPNTIGYILEEIFKS</sequence>
<keyword evidence="3" id="KW-1185">Reference proteome</keyword>
<feature type="region of interest" description="Disordered" evidence="1">
    <location>
        <begin position="281"/>
        <end position="303"/>
    </location>
</feature>
<dbReference type="AlphaFoldDB" id="A0A1B1E2S9"/>
<protein>
    <submittedName>
        <fullName evidence="2">Rhoptry protein</fullName>
    </submittedName>
</protein>
<gene>
    <name evidence="2" type="ORF">PCOAH_00032300</name>
</gene>
<reference evidence="3" key="1">
    <citation type="submission" date="2016-06" db="EMBL/GenBank/DDBJ databases">
        <title>First high quality genome sequence of Plasmodium coatneyi using continuous long reads from single molecule, real-time sequencing.</title>
        <authorList>
            <person name="Chien J.-T."/>
            <person name="Pakala S.B."/>
            <person name="Geraldo J.A."/>
            <person name="Lapp S.A."/>
            <person name="Barnwell J.W."/>
            <person name="Kissinger J.C."/>
            <person name="Galinski M.R."/>
            <person name="Humphrey J.C."/>
        </authorList>
    </citation>
    <scope>NUCLEOTIDE SEQUENCE [LARGE SCALE GENOMIC DNA]</scope>
    <source>
        <strain evidence="3">Hackeri</strain>
    </source>
</reference>